<evidence type="ECO:0000313" key="2">
    <source>
        <dbReference type="EMBL" id="BAV94657.1"/>
    </source>
</evidence>
<keyword evidence="1" id="KW-1133">Transmembrane helix</keyword>
<dbReference type="KEGG" id="ise:JBKA6_0644"/>
<feature type="transmembrane region" description="Helical" evidence="1">
    <location>
        <begin position="71"/>
        <end position="90"/>
    </location>
</feature>
<keyword evidence="1" id="KW-0472">Membrane</keyword>
<evidence type="ECO:0008006" key="4">
    <source>
        <dbReference type="Google" id="ProtNLM"/>
    </source>
</evidence>
<protein>
    <recommendedName>
        <fullName evidence="4">Amino acid permease</fullName>
    </recommendedName>
</protein>
<dbReference type="InterPro" id="IPR024294">
    <property type="entry name" value="DUF3810"/>
</dbReference>
<evidence type="ECO:0000256" key="1">
    <source>
        <dbReference type="SAM" id="Phobius"/>
    </source>
</evidence>
<reference evidence="2 3" key="1">
    <citation type="submission" date="2014-03" db="EMBL/GenBank/DDBJ databases">
        <title>complete genome sequence of Flavobacteriaceae bacterium JBKA-6.</title>
        <authorList>
            <person name="Takano T."/>
            <person name="Nakamura Y."/>
            <person name="Takuma S."/>
            <person name="Yasuike M."/>
            <person name="Matsuyama T."/>
            <person name="Sakai T."/>
            <person name="Fujiwara A."/>
            <person name="Kimoto K."/>
            <person name="Fukuda Y."/>
            <person name="Kondo H."/>
            <person name="Hirono I."/>
            <person name="Nakayasu C."/>
        </authorList>
    </citation>
    <scope>NUCLEOTIDE SEQUENCE [LARGE SCALE GENOMIC DNA]</scope>
    <source>
        <strain evidence="2 3">JBKA-6</strain>
    </source>
</reference>
<dbReference type="EMBL" id="AP014564">
    <property type="protein sequence ID" value="BAV94657.1"/>
    <property type="molecule type" value="Genomic_DNA"/>
</dbReference>
<dbReference type="AlphaFoldDB" id="A0A1J1DXT9"/>
<keyword evidence="1" id="KW-0812">Transmembrane</keyword>
<gene>
    <name evidence="2" type="ORF">JBKA6_0644</name>
</gene>
<sequence>MGYFDWWISFYSLRVFPFVSEVLRILFFYIPFSVGDLLVLSLVIYLSYLSLMLLAMFLTRKSGKEKLLYRLSLTLTICYVSFYVLFGFNYKKSFLGQGPKYSNEDLINLCQYLLDKTVEMRSGIEQDTQGVSVCSSDIPELFSMAEDNFRILGEVNSIFDYKYQSIKPILIPELHSYLGNLGYYNPFTAEANVNTEIPIQKLPFVICHEKAHQIGIASESQANFIGFKASVASDNIFFRYSGYLCALIYSISDLKRRDRDEFDLLYKNLEPGVKRDIQHINNYFSKYSKSIFSVISRKIYDWFLKFNSQKEGIESYNGVVALLITDMKQDVSILQRL</sequence>
<dbReference type="Pfam" id="PF12725">
    <property type="entry name" value="DUF3810"/>
    <property type="match status" value="1"/>
</dbReference>
<proteinExistence type="predicted"/>
<evidence type="ECO:0000313" key="3">
    <source>
        <dbReference type="Proteomes" id="UP000243197"/>
    </source>
</evidence>
<accession>A0A1J1DXT9</accession>
<name>A0A1J1DXT9_9FLAO</name>
<keyword evidence="3" id="KW-1185">Reference proteome</keyword>
<organism evidence="2 3">
    <name type="scientific">Ichthyobacterium seriolicida</name>
    <dbReference type="NCBI Taxonomy" id="242600"/>
    <lineage>
        <taxon>Bacteria</taxon>
        <taxon>Pseudomonadati</taxon>
        <taxon>Bacteroidota</taxon>
        <taxon>Flavobacteriia</taxon>
        <taxon>Flavobacteriales</taxon>
        <taxon>Ichthyobacteriaceae</taxon>
        <taxon>Ichthyobacterium</taxon>
    </lineage>
</organism>
<dbReference type="Proteomes" id="UP000243197">
    <property type="component" value="Chromosome"/>
</dbReference>